<dbReference type="Proteomes" id="UP000887565">
    <property type="component" value="Unplaced"/>
</dbReference>
<dbReference type="WBParaSite" id="nRc.2.0.1.t37116-RA">
    <property type="protein sequence ID" value="nRc.2.0.1.t37116-RA"/>
    <property type="gene ID" value="nRc.2.0.1.g37116"/>
</dbReference>
<sequence length="90" mass="11058">MQPKKSLWNFLQEAFPHEKFFTGTRIENLISQAMEGAKLETRPFTRLKMYRLRHELAFWLNIHLMRNTMFYNEEFVQRIEVLLRKAVRIQ</sequence>
<evidence type="ECO:0000313" key="2">
    <source>
        <dbReference type="WBParaSite" id="nRc.2.0.1.t37116-RA"/>
    </source>
</evidence>
<organism evidence="1 2">
    <name type="scientific">Romanomermis culicivorax</name>
    <name type="common">Nematode worm</name>
    <dbReference type="NCBI Taxonomy" id="13658"/>
    <lineage>
        <taxon>Eukaryota</taxon>
        <taxon>Metazoa</taxon>
        <taxon>Ecdysozoa</taxon>
        <taxon>Nematoda</taxon>
        <taxon>Enoplea</taxon>
        <taxon>Dorylaimia</taxon>
        <taxon>Mermithida</taxon>
        <taxon>Mermithoidea</taxon>
        <taxon>Mermithidae</taxon>
        <taxon>Romanomermis</taxon>
    </lineage>
</organism>
<accession>A0A915KGL2</accession>
<proteinExistence type="predicted"/>
<keyword evidence="1" id="KW-1185">Reference proteome</keyword>
<name>A0A915KGL2_ROMCU</name>
<reference evidence="2" key="1">
    <citation type="submission" date="2022-11" db="UniProtKB">
        <authorList>
            <consortium name="WormBaseParasite"/>
        </authorList>
    </citation>
    <scope>IDENTIFICATION</scope>
</reference>
<evidence type="ECO:0000313" key="1">
    <source>
        <dbReference type="Proteomes" id="UP000887565"/>
    </source>
</evidence>
<protein>
    <submittedName>
        <fullName evidence="2">Uncharacterized protein</fullName>
    </submittedName>
</protein>
<dbReference type="AlphaFoldDB" id="A0A915KGL2"/>